<comment type="caution">
    <text evidence="1">The sequence shown here is derived from an EMBL/GenBank/DDBJ whole genome shotgun (WGS) entry which is preliminary data.</text>
</comment>
<accession>A0ABP4Q830</accession>
<dbReference type="EMBL" id="BAAAND010000009">
    <property type="protein sequence ID" value="GAA1602974.1"/>
    <property type="molecule type" value="Genomic_DNA"/>
</dbReference>
<dbReference type="Proteomes" id="UP001500190">
    <property type="component" value="Unassembled WGS sequence"/>
</dbReference>
<proteinExistence type="predicted"/>
<protein>
    <recommendedName>
        <fullName evidence="3">ParB-like nuclease family protein</fullName>
    </recommendedName>
</protein>
<evidence type="ECO:0000313" key="1">
    <source>
        <dbReference type="EMBL" id="GAA1602974.1"/>
    </source>
</evidence>
<evidence type="ECO:0008006" key="3">
    <source>
        <dbReference type="Google" id="ProtNLM"/>
    </source>
</evidence>
<keyword evidence="2" id="KW-1185">Reference proteome</keyword>
<evidence type="ECO:0000313" key="2">
    <source>
        <dbReference type="Proteomes" id="UP001500190"/>
    </source>
</evidence>
<reference evidence="2" key="1">
    <citation type="journal article" date="2019" name="Int. J. Syst. Evol. Microbiol.">
        <title>The Global Catalogue of Microorganisms (GCM) 10K type strain sequencing project: providing services to taxonomists for standard genome sequencing and annotation.</title>
        <authorList>
            <consortium name="The Broad Institute Genomics Platform"/>
            <consortium name="The Broad Institute Genome Sequencing Center for Infectious Disease"/>
            <person name="Wu L."/>
            <person name="Ma J."/>
        </authorList>
    </citation>
    <scope>NUCLEOTIDE SEQUENCE [LARGE SCALE GENOMIC DNA]</scope>
    <source>
        <strain evidence="2">JCM 14304</strain>
    </source>
</reference>
<organism evidence="1 2">
    <name type="scientific">Kribbella karoonensis</name>
    <dbReference type="NCBI Taxonomy" id="324851"/>
    <lineage>
        <taxon>Bacteria</taxon>
        <taxon>Bacillati</taxon>
        <taxon>Actinomycetota</taxon>
        <taxon>Actinomycetes</taxon>
        <taxon>Propionibacteriales</taxon>
        <taxon>Kribbellaceae</taxon>
        <taxon>Kribbella</taxon>
    </lineage>
</organism>
<sequence>MPGGRAVYLTERLWELVVGLPVEAVPIESIREFDEDCWFGGRAVTCRMVARHAELIQKADLRYPVILSADGRLMDGGHRIAKAWLSGATTVDAVRFVVDPEPDHILWDQAD</sequence>
<name>A0ABP4Q830_9ACTN</name>
<gene>
    <name evidence="1" type="ORF">GCM10009742_59160</name>
</gene>